<dbReference type="PANTHER" id="PTHR30329:SF16">
    <property type="entry name" value="CHEMOTAXIS MOTB PROTEIN"/>
    <property type="match status" value="1"/>
</dbReference>
<organism evidence="10 11">
    <name type="scientific">Bacillus kandeliae</name>
    <dbReference type="NCBI Taxonomy" id="3129297"/>
    <lineage>
        <taxon>Bacteria</taxon>
        <taxon>Bacillati</taxon>
        <taxon>Bacillota</taxon>
        <taxon>Bacilli</taxon>
        <taxon>Bacillales</taxon>
        <taxon>Bacillaceae</taxon>
        <taxon>Bacillus</taxon>
    </lineage>
</organism>
<dbReference type="Pfam" id="PF00691">
    <property type="entry name" value="OmpA"/>
    <property type="match status" value="1"/>
</dbReference>
<dbReference type="SUPFAM" id="SSF103088">
    <property type="entry name" value="OmpA-like"/>
    <property type="match status" value="1"/>
</dbReference>
<evidence type="ECO:0000256" key="8">
    <source>
        <dbReference type="SAM" id="Coils"/>
    </source>
</evidence>
<proteinExistence type="inferred from homology"/>
<dbReference type="InterPro" id="IPR050330">
    <property type="entry name" value="Bact_OuterMem_StrucFunc"/>
</dbReference>
<evidence type="ECO:0000256" key="6">
    <source>
        <dbReference type="ARBA" id="ARBA00023136"/>
    </source>
</evidence>
<feature type="coiled-coil region" evidence="8">
    <location>
        <begin position="73"/>
        <end position="100"/>
    </location>
</feature>
<dbReference type="CDD" id="cd07185">
    <property type="entry name" value="OmpA_C-like"/>
    <property type="match status" value="1"/>
</dbReference>
<evidence type="ECO:0000259" key="9">
    <source>
        <dbReference type="PROSITE" id="PS51123"/>
    </source>
</evidence>
<dbReference type="InterPro" id="IPR006665">
    <property type="entry name" value="OmpA-like"/>
</dbReference>
<keyword evidence="10" id="KW-0282">Flagellum</keyword>
<keyword evidence="10" id="KW-0969">Cilium</keyword>
<protein>
    <submittedName>
        <fullName evidence="10">Flagellar motor protein MotS</fullName>
    </submittedName>
</protein>
<keyword evidence="6 7" id="KW-0472">Membrane</keyword>
<evidence type="ECO:0000313" key="11">
    <source>
        <dbReference type="Proteomes" id="UP001387364"/>
    </source>
</evidence>
<comment type="subcellular location">
    <subcellularLocation>
        <location evidence="1">Cell membrane</location>
        <topology evidence="1">Single-pass membrane protein</topology>
    </subcellularLocation>
</comment>
<evidence type="ECO:0000256" key="4">
    <source>
        <dbReference type="ARBA" id="ARBA00022692"/>
    </source>
</evidence>
<comment type="similarity">
    <text evidence="2">Belongs to the MotB family.</text>
</comment>
<reference evidence="10 11" key="1">
    <citation type="submission" date="2024-02" db="EMBL/GenBank/DDBJ databases">
        <title>Seven novel Bacillus-like species.</title>
        <authorList>
            <person name="Liu G."/>
        </authorList>
    </citation>
    <scope>NUCLEOTIDE SEQUENCE [LARGE SCALE GENOMIC DNA]</scope>
    <source>
        <strain evidence="10 11">FJAT-52991</strain>
    </source>
</reference>
<evidence type="ECO:0000256" key="3">
    <source>
        <dbReference type="ARBA" id="ARBA00022475"/>
    </source>
</evidence>
<evidence type="ECO:0000256" key="1">
    <source>
        <dbReference type="ARBA" id="ARBA00004162"/>
    </source>
</evidence>
<evidence type="ECO:0000256" key="2">
    <source>
        <dbReference type="ARBA" id="ARBA00008914"/>
    </source>
</evidence>
<name>A0ABZ2N3Z0_9BACI</name>
<dbReference type="InterPro" id="IPR025713">
    <property type="entry name" value="MotB-like_N_dom"/>
</dbReference>
<dbReference type="Pfam" id="PF13677">
    <property type="entry name" value="MotB_plug"/>
    <property type="match status" value="1"/>
</dbReference>
<keyword evidence="11" id="KW-1185">Reference proteome</keyword>
<keyword evidence="4" id="KW-0812">Transmembrane</keyword>
<feature type="domain" description="OmpA-like" evidence="9">
    <location>
        <begin position="113"/>
        <end position="234"/>
    </location>
</feature>
<dbReference type="RefSeq" id="WP_338750719.1">
    <property type="nucleotide sequence ID" value="NZ_CP147404.1"/>
</dbReference>
<dbReference type="PROSITE" id="PS51123">
    <property type="entry name" value="OMPA_2"/>
    <property type="match status" value="1"/>
</dbReference>
<gene>
    <name evidence="10" type="primary">motS</name>
    <name evidence="10" type="ORF">WDJ61_13850</name>
</gene>
<dbReference type="InterPro" id="IPR036737">
    <property type="entry name" value="OmpA-like_sf"/>
</dbReference>
<keyword evidence="5" id="KW-1133">Transmembrane helix</keyword>
<sequence>MMIKRRPPKQPKGSPKWMVTFADLVTLVLVFFILLFSMSQIDIVKFKAMAQSFKQQAMFDNQSSIVPGEYPSEEMKKEQAQKEEDSLSKLAKEVQQYLKEHGLEDVATATRTERGVVLVLQEKILFETADAVVVEEAYPFLNEIGKMLETKPNIIKVEGHTDNRPIQNTYYPSNWELSSARASSVIRFLSDNHDIDPKQFIAVGYGDTRPLVPNTSAENMQKNRRVEIIITDPKYTESE</sequence>
<dbReference type="EMBL" id="CP147404">
    <property type="protein sequence ID" value="WXB92331.1"/>
    <property type="molecule type" value="Genomic_DNA"/>
</dbReference>
<keyword evidence="8" id="KW-0175">Coiled coil</keyword>
<evidence type="ECO:0000256" key="5">
    <source>
        <dbReference type="ARBA" id="ARBA00022989"/>
    </source>
</evidence>
<dbReference type="Proteomes" id="UP001387364">
    <property type="component" value="Chromosome"/>
</dbReference>
<keyword evidence="3" id="KW-1003">Cell membrane</keyword>
<dbReference type="PANTHER" id="PTHR30329">
    <property type="entry name" value="STATOR ELEMENT OF FLAGELLAR MOTOR COMPLEX"/>
    <property type="match status" value="1"/>
</dbReference>
<accession>A0ABZ2N3Z0</accession>
<dbReference type="NCBIfam" id="NF005382">
    <property type="entry name" value="PRK06925.1"/>
    <property type="match status" value="1"/>
</dbReference>
<evidence type="ECO:0000256" key="7">
    <source>
        <dbReference type="PROSITE-ProRule" id="PRU00473"/>
    </source>
</evidence>
<keyword evidence="10" id="KW-0966">Cell projection</keyword>
<dbReference type="Gene3D" id="3.30.1330.60">
    <property type="entry name" value="OmpA-like domain"/>
    <property type="match status" value="1"/>
</dbReference>
<evidence type="ECO:0000313" key="10">
    <source>
        <dbReference type="EMBL" id="WXB92331.1"/>
    </source>
</evidence>